<sequence>MSSPQFFETIPVKFQDVSTTPGIDTASFCQASEGLVKIFDVLGNAAFTPVKSDITGNIKKVQDRLAASPGSSATLQSLVQNEGKPGDKNRTATQGLLWLIRGLKFNATALRHSLSNPSDELTVSFTKSYESTLKQYHSMFVRPVFALAMKACPYRKDFYAKLGSPQDVVEKELDQWLSALEKIIKEVEDFYAAGNWAKGF</sequence>
<dbReference type="GO" id="GO:1902387">
    <property type="term" value="F:ceramide 1-phosphate binding"/>
    <property type="evidence" value="ECO:0007669"/>
    <property type="project" value="TreeGrafter"/>
</dbReference>
<dbReference type="EMBL" id="LN483167">
    <property type="protein sequence ID" value="CDZ97302.1"/>
    <property type="molecule type" value="Genomic_DNA"/>
</dbReference>
<dbReference type="PANTHER" id="PTHR10219:SF25">
    <property type="entry name" value="PLECKSTRIN HOMOLOGY DOMAIN-CONTAINING FAMILY A MEMBER 8"/>
    <property type="match status" value="1"/>
</dbReference>
<dbReference type="AlphaFoldDB" id="A0A0F7SK21"/>
<keyword evidence="1" id="KW-0813">Transport</keyword>
<name>A0A0F7SK21_PHARH</name>
<evidence type="ECO:0000256" key="1">
    <source>
        <dbReference type="ARBA" id="ARBA00022448"/>
    </source>
</evidence>
<dbReference type="GO" id="GO:0005829">
    <property type="term" value="C:cytosol"/>
    <property type="evidence" value="ECO:0007669"/>
    <property type="project" value="TreeGrafter"/>
</dbReference>
<organism evidence="3">
    <name type="scientific">Phaffia rhodozyma</name>
    <name type="common">Yeast</name>
    <name type="synonym">Xanthophyllomyces dendrorhous</name>
    <dbReference type="NCBI Taxonomy" id="264483"/>
    <lineage>
        <taxon>Eukaryota</taxon>
        <taxon>Fungi</taxon>
        <taxon>Dikarya</taxon>
        <taxon>Basidiomycota</taxon>
        <taxon>Agaricomycotina</taxon>
        <taxon>Tremellomycetes</taxon>
        <taxon>Cystofilobasidiales</taxon>
        <taxon>Mrakiaceae</taxon>
        <taxon>Phaffia</taxon>
    </lineage>
</organism>
<dbReference type="FunFam" id="1.10.3520.10:FF:000001">
    <property type="entry name" value="Pleckstrin domain-containing family A member 8"/>
    <property type="match status" value="1"/>
</dbReference>
<dbReference type="PANTHER" id="PTHR10219">
    <property type="entry name" value="GLYCOLIPID TRANSFER PROTEIN-RELATED"/>
    <property type="match status" value="1"/>
</dbReference>
<dbReference type="GO" id="GO:1902388">
    <property type="term" value="F:ceramide 1-phosphate transfer activity"/>
    <property type="evidence" value="ECO:0007669"/>
    <property type="project" value="TreeGrafter"/>
</dbReference>
<dbReference type="InterPro" id="IPR014830">
    <property type="entry name" value="Glycolipid_transfer_prot_dom"/>
</dbReference>
<proteinExistence type="predicted"/>
<accession>A0A0F7SK21</accession>
<dbReference type="SUPFAM" id="SSF110004">
    <property type="entry name" value="Glycolipid transfer protein, GLTP"/>
    <property type="match status" value="1"/>
</dbReference>
<dbReference type="Gene3D" id="1.10.3520.10">
    <property type="entry name" value="Glycolipid transfer protein"/>
    <property type="match status" value="1"/>
</dbReference>
<feature type="domain" description="Glycolipid transfer protein" evidence="2">
    <location>
        <begin position="23"/>
        <end position="163"/>
    </location>
</feature>
<protein>
    <submittedName>
        <fullName evidence="3">Probable het-c2 protein</fullName>
    </submittedName>
</protein>
<dbReference type="Pfam" id="PF08718">
    <property type="entry name" value="GLTP"/>
    <property type="match status" value="1"/>
</dbReference>
<evidence type="ECO:0000313" key="3">
    <source>
        <dbReference type="EMBL" id="CDZ97302.1"/>
    </source>
</evidence>
<dbReference type="GO" id="GO:0016020">
    <property type="term" value="C:membrane"/>
    <property type="evidence" value="ECO:0007669"/>
    <property type="project" value="TreeGrafter"/>
</dbReference>
<dbReference type="InterPro" id="IPR036497">
    <property type="entry name" value="GLTP_sf"/>
</dbReference>
<evidence type="ECO:0000259" key="2">
    <source>
        <dbReference type="Pfam" id="PF08718"/>
    </source>
</evidence>
<reference evidence="3" key="1">
    <citation type="submission" date="2014-08" db="EMBL/GenBank/DDBJ databases">
        <authorList>
            <person name="Sharma Rahul"/>
            <person name="Thines Marco"/>
        </authorList>
    </citation>
    <scope>NUCLEOTIDE SEQUENCE</scope>
</reference>